<reference evidence="2 3" key="1">
    <citation type="journal article" date="2007" name="Nature">
        <title>Evolution of genes and genomes on the Drosophila phylogeny.</title>
        <authorList>
            <consortium name="Drosophila 12 Genomes Consortium"/>
            <person name="Clark A.G."/>
            <person name="Eisen M.B."/>
            <person name="Smith D.R."/>
            <person name="Bergman C.M."/>
            <person name="Oliver B."/>
            <person name="Markow T.A."/>
            <person name="Kaufman T.C."/>
            <person name="Kellis M."/>
            <person name="Gelbart W."/>
            <person name="Iyer V.N."/>
            <person name="Pollard D.A."/>
            <person name="Sackton T.B."/>
            <person name="Larracuente A.M."/>
            <person name="Singh N.D."/>
            <person name="Abad J.P."/>
            <person name="Abt D.N."/>
            <person name="Adryan B."/>
            <person name="Aguade M."/>
            <person name="Akashi H."/>
            <person name="Anderson W.W."/>
            <person name="Aquadro C.F."/>
            <person name="Ardell D.H."/>
            <person name="Arguello R."/>
            <person name="Artieri C.G."/>
            <person name="Barbash D.A."/>
            <person name="Barker D."/>
            <person name="Barsanti P."/>
            <person name="Batterham P."/>
            <person name="Batzoglou S."/>
            <person name="Begun D."/>
            <person name="Bhutkar A."/>
            <person name="Blanco E."/>
            <person name="Bosak S.A."/>
            <person name="Bradley R.K."/>
            <person name="Brand A.D."/>
            <person name="Brent M.R."/>
            <person name="Brooks A.N."/>
            <person name="Brown R.H."/>
            <person name="Butlin R.K."/>
            <person name="Caggese C."/>
            <person name="Calvi B.R."/>
            <person name="Bernardo de Carvalho A."/>
            <person name="Caspi A."/>
            <person name="Castrezana S."/>
            <person name="Celniker S.E."/>
            <person name="Chang J.L."/>
            <person name="Chapple C."/>
            <person name="Chatterji S."/>
            <person name="Chinwalla A."/>
            <person name="Civetta A."/>
            <person name="Clifton S.W."/>
            <person name="Comeron J.M."/>
            <person name="Costello J.C."/>
            <person name="Coyne J.A."/>
            <person name="Daub J."/>
            <person name="David R.G."/>
            <person name="Delcher A.L."/>
            <person name="Delehaunty K."/>
            <person name="Do C.B."/>
            <person name="Ebling H."/>
            <person name="Edwards K."/>
            <person name="Eickbush T."/>
            <person name="Evans J.D."/>
            <person name="Filipski A."/>
            <person name="Findeiss S."/>
            <person name="Freyhult E."/>
            <person name="Fulton L."/>
            <person name="Fulton R."/>
            <person name="Garcia A.C."/>
            <person name="Gardiner A."/>
            <person name="Garfield D.A."/>
            <person name="Garvin B.E."/>
            <person name="Gibson G."/>
            <person name="Gilbert D."/>
            <person name="Gnerre S."/>
            <person name="Godfrey J."/>
            <person name="Good R."/>
            <person name="Gotea V."/>
            <person name="Gravely B."/>
            <person name="Greenberg A.J."/>
            <person name="Griffiths-Jones S."/>
            <person name="Gross S."/>
            <person name="Guigo R."/>
            <person name="Gustafson E.A."/>
            <person name="Haerty W."/>
            <person name="Hahn M.W."/>
            <person name="Halligan D.L."/>
            <person name="Halpern A.L."/>
            <person name="Halter G.M."/>
            <person name="Han M.V."/>
            <person name="Heger A."/>
            <person name="Hillier L."/>
            <person name="Hinrichs A.S."/>
            <person name="Holmes I."/>
            <person name="Hoskins R.A."/>
            <person name="Hubisz M.J."/>
            <person name="Hultmark D."/>
            <person name="Huntley M.A."/>
            <person name="Jaffe D.B."/>
            <person name="Jagadeeshan S."/>
            <person name="Jeck W.R."/>
            <person name="Johnson J."/>
            <person name="Jones C.D."/>
            <person name="Jordan W.C."/>
            <person name="Karpen G.H."/>
            <person name="Kataoka E."/>
            <person name="Keightley P.D."/>
            <person name="Kheradpour P."/>
            <person name="Kirkness E.F."/>
            <person name="Koerich L.B."/>
            <person name="Kristiansen K."/>
            <person name="Kudrna D."/>
            <person name="Kulathinal R.J."/>
            <person name="Kumar S."/>
            <person name="Kwok R."/>
            <person name="Lander E."/>
            <person name="Langley C.H."/>
            <person name="Lapoint R."/>
            <person name="Lazzaro B.P."/>
            <person name="Lee S.J."/>
            <person name="Levesque L."/>
            <person name="Li R."/>
            <person name="Lin C.F."/>
            <person name="Lin M.F."/>
            <person name="Lindblad-Toh K."/>
            <person name="Llopart A."/>
            <person name="Long M."/>
            <person name="Low L."/>
            <person name="Lozovsky E."/>
            <person name="Lu J."/>
            <person name="Luo M."/>
            <person name="Machado C.A."/>
            <person name="Makalowski W."/>
            <person name="Marzo M."/>
            <person name="Matsuda M."/>
            <person name="Matzkin L."/>
            <person name="McAllister B."/>
            <person name="McBride C.S."/>
            <person name="McKernan B."/>
            <person name="McKernan K."/>
            <person name="Mendez-Lago M."/>
            <person name="Minx P."/>
            <person name="Mollenhauer M.U."/>
            <person name="Montooth K."/>
            <person name="Mount S.M."/>
            <person name="Mu X."/>
            <person name="Myers E."/>
            <person name="Negre B."/>
            <person name="Newfeld S."/>
            <person name="Nielsen R."/>
            <person name="Noor M.A."/>
            <person name="O'Grady P."/>
            <person name="Pachter L."/>
            <person name="Papaceit M."/>
            <person name="Parisi M.J."/>
            <person name="Parisi M."/>
            <person name="Parts L."/>
            <person name="Pedersen J.S."/>
            <person name="Pesole G."/>
            <person name="Phillippy A.M."/>
            <person name="Ponting C.P."/>
            <person name="Pop M."/>
            <person name="Porcelli D."/>
            <person name="Powell J.R."/>
            <person name="Prohaska S."/>
            <person name="Pruitt K."/>
            <person name="Puig M."/>
            <person name="Quesneville H."/>
            <person name="Ram K.R."/>
            <person name="Rand D."/>
            <person name="Rasmussen M.D."/>
            <person name="Reed L.K."/>
            <person name="Reenan R."/>
            <person name="Reily A."/>
            <person name="Remington K.A."/>
            <person name="Rieger T.T."/>
            <person name="Ritchie M.G."/>
            <person name="Robin C."/>
            <person name="Rogers Y.H."/>
            <person name="Rohde C."/>
            <person name="Rozas J."/>
            <person name="Rubenfield M.J."/>
            <person name="Ruiz A."/>
            <person name="Russo S."/>
            <person name="Salzberg S.L."/>
            <person name="Sanchez-Gracia A."/>
            <person name="Saranga D.J."/>
            <person name="Sato H."/>
            <person name="Schaeffer S.W."/>
            <person name="Schatz M.C."/>
            <person name="Schlenke T."/>
            <person name="Schwartz R."/>
            <person name="Segarra C."/>
            <person name="Singh R.S."/>
            <person name="Sirot L."/>
            <person name="Sirota M."/>
            <person name="Sisneros N.B."/>
            <person name="Smith C.D."/>
            <person name="Smith T.F."/>
            <person name="Spieth J."/>
            <person name="Stage D.E."/>
            <person name="Stark A."/>
            <person name="Stephan W."/>
            <person name="Strausberg R.L."/>
            <person name="Strempel S."/>
            <person name="Sturgill D."/>
            <person name="Sutton G."/>
            <person name="Sutton G.G."/>
            <person name="Tao W."/>
            <person name="Teichmann S."/>
            <person name="Tobari Y.N."/>
            <person name="Tomimura Y."/>
            <person name="Tsolas J.M."/>
            <person name="Valente V.L."/>
            <person name="Venter E."/>
            <person name="Venter J.C."/>
            <person name="Vicario S."/>
            <person name="Vieira F.G."/>
            <person name="Vilella A.J."/>
            <person name="Villasante A."/>
            <person name="Walenz B."/>
            <person name="Wang J."/>
            <person name="Wasserman M."/>
            <person name="Watts T."/>
            <person name="Wilson D."/>
            <person name="Wilson R.K."/>
            <person name="Wing R.A."/>
            <person name="Wolfner M.F."/>
            <person name="Wong A."/>
            <person name="Wong G.K."/>
            <person name="Wu C.I."/>
            <person name="Wu G."/>
            <person name="Yamamoto D."/>
            <person name="Yang H.P."/>
            <person name="Yang S.P."/>
            <person name="Yorke J.A."/>
            <person name="Yoshida K."/>
            <person name="Zdobnov E."/>
            <person name="Zhang P."/>
            <person name="Zhang Y."/>
            <person name="Zimin A.V."/>
            <person name="Baldwin J."/>
            <person name="Abdouelleil A."/>
            <person name="Abdulkadir J."/>
            <person name="Abebe A."/>
            <person name="Abera B."/>
            <person name="Abreu J."/>
            <person name="Acer S.C."/>
            <person name="Aftuck L."/>
            <person name="Alexander A."/>
            <person name="An P."/>
            <person name="Anderson E."/>
            <person name="Anderson S."/>
            <person name="Arachi H."/>
            <person name="Azer M."/>
            <person name="Bachantsang P."/>
            <person name="Barry A."/>
            <person name="Bayul T."/>
            <person name="Berlin A."/>
            <person name="Bessette D."/>
            <person name="Bloom T."/>
            <person name="Blye J."/>
            <person name="Boguslavskiy L."/>
            <person name="Bonnet C."/>
            <person name="Boukhgalter B."/>
            <person name="Bourzgui I."/>
            <person name="Brown A."/>
            <person name="Cahill P."/>
            <person name="Channer S."/>
            <person name="Cheshatsang Y."/>
            <person name="Chuda L."/>
            <person name="Citroen M."/>
            <person name="Collymore A."/>
            <person name="Cooke P."/>
            <person name="Costello M."/>
            <person name="D'Aco K."/>
            <person name="Daza R."/>
            <person name="De Haan G."/>
            <person name="DeGray S."/>
            <person name="DeMaso C."/>
            <person name="Dhargay N."/>
            <person name="Dooley K."/>
            <person name="Dooley E."/>
            <person name="Doricent M."/>
            <person name="Dorje P."/>
            <person name="Dorjee K."/>
            <person name="Dupes A."/>
            <person name="Elong R."/>
            <person name="Falk J."/>
            <person name="Farina A."/>
            <person name="Faro S."/>
            <person name="Ferguson D."/>
            <person name="Fisher S."/>
            <person name="Foley C.D."/>
            <person name="Franke A."/>
            <person name="Friedrich D."/>
            <person name="Gadbois L."/>
            <person name="Gearin G."/>
            <person name="Gearin C.R."/>
            <person name="Giannoukos G."/>
            <person name="Goode T."/>
            <person name="Graham J."/>
            <person name="Grandbois E."/>
            <person name="Grewal S."/>
            <person name="Gyaltsen K."/>
            <person name="Hafez N."/>
            <person name="Hagos B."/>
            <person name="Hall J."/>
            <person name="Henson C."/>
            <person name="Hollinger A."/>
            <person name="Honan T."/>
            <person name="Huard M.D."/>
            <person name="Hughes L."/>
            <person name="Hurhula B."/>
            <person name="Husby M.E."/>
            <person name="Kamat A."/>
            <person name="Kanga B."/>
            <person name="Kashin S."/>
            <person name="Khazanovich D."/>
            <person name="Kisner P."/>
            <person name="Lance K."/>
            <person name="Lara M."/>
            <person name="Lee W."/>
            <person name="Lennon N."/>
            <person name="Letendre F."/>
            <person name="LeVine R."/>
            <person name="Lipovsky A."/>
            <person name="Liu X."/>
            <person name="Liu J."/>
            <person name="Liu S."/>
            <person name="Lokyitsang T."/>
            <person name="Lokyitsang Y."/>
            <person name="Lubonja R."/>
            <person name="Lui A."/>
            <person name="MacDonald P."/>
            <person name="Magnisalis V."/>
            <person name="Maru K."/>
            <person name="Matthews C."/>
            <person name="McCusker W."/>
            <person name="McDonough S."/>
            <person name="Mehta T."/>
            <person name="Meldrim J."/>
            <person name="Meneus L."/>
            <person name="Mihai O."/>
            <person name="Mihalev A."/>
            <person name="Mihova T."/>
            <person name="Mittelman R."/>
            <person name="Mlenga V."/>
            <person name="Montmayeur A."/>
            <person name="Mulrain L."/>
            <person name="Navidi A."/>
            <person name="Naylor J."/>
            <person name="Negash T."/>
            <person name="Nguyen T."/>
            <person name="Nguyen N."/>
            <person name="Nicol R."/>
            <person name="Norbu C."/>
            <person name="Norbu N."/>
            <person name="Novod N."/>
            <person name="O'Neill B."/>
            <person name="Osman S."/>
            <person name="Markiewicz E."/>
            <person name="Oyono O.L."/>
            <person name="Patti C."/>
            <person name="Phunkhang P."/>
            <person name="Pierre F."/>
            <person name="Priest M."/>
            <person name="Raghuraman S."/>
            <person name="Rege F."/>
            <person name="Reyes R."/>
            <person name="Rise C."/>
            <person name="Rogov P."/>
            <person name="Ross K."/>
            <person name="Ryan E."/>
            <person name="Settipalli S."/>
            <person name="Shea T."/>
            <person name="Sherpa N."/>
            <person name="Shi L."/>
            <person name="Shih D."/>
            <person name="Sparrow T."/>
            <person name="Spaulding J."/>
            <person name="Stalker J."/>
            <person name="Stange-Thomann N."/>
            <person name="Stavropoulos S."/>
            <person name="Stone C."/>
            <person name="Strader C."/>
            <person name="Tesfaye S."/>
            <person name="Thomson T."/>
            <person name="Thoulutsang Y."/>
            <person name="Thoulutsang D."/>
            <person name="Topham K."/>
            <person name="Topping I."/>
            <person name="Tsamla T."/>
            <person name="Vassiliev H."/>
            <person name="Vo A."/>
            <person name="Wangchuk T."/>
            <person name="Wangdi T."/>
            <person name="Weiand M."/>
            <person name="Wilkinson J."/>
            <person name="Wilson A."/>
            <person name="Yadav S."/>
            <person name="Young G."/>
            <person name="Yu Q."/>
            <person name="Zembek L."/>
            <person name="Zhong D."/>
            <person name="Zimmer A."/>
            <person name="Zwirko Z."/>
            <person name="Jaffe D.B."/>
            <person name="Alvarez P."/>
            <person name="Brockman W."/>
            <person name="Butler J."/>
            <person name="Chin C."/>
            <person name="Gnerre S."/>
            <person name="Grabherr M."/>
            <person name="Kleber M."/>
            <person name="Mauceli E."/>
            <person name="MacCallum I."/>
        </authorList>
    </citation>
    <scope>NUCLEOTIDE SEQUENCE [LARGE SCALE GENOMIC DNA]</scope>
    <source>
        <strain evidence="3">Tucson 15287-2541.00</strain>
    </source>
</reference>
<dbReference type="eggNOG" id="ENOG502SX2Q">
    <property type="taxonomic scope" value="Eukaryota"/>
</dbReference>
<evidence type="ECO:0000313" key="2">
    <source>
        <dbReference type="EMBL" id="EDV99773.1"/>
    </source>
</evidence>
<protein>
    <submittedName>
        <fullName evidence="2">GH12225</fullName>
    </submittedName>
</protein>
<proteinExistence type="predicted"/>
<dbReference type="Proteomes" id="UP000001070">
    <property type="component" value="Unassembled WGS sequence"/>
</dbReference>
<evidence type="ECO:0000256" key="1">
    <source>
        <dbReference type="SAM" id="MobiDB-lite"/>
    </source>
</evidence>
<sequence length="254" mass="27613">MLSVMATAQEVLDVEMPANANPLQGTINVIGIISSPNNNNNNNINNNNISNNNHNNNNNSNDNGSIIPGDLTLSTAAEAEAAAGTAAGVGAGAGAVGAVSGAGAGAGAVGPVDHSFVAIPLLERRRRSRSHSRCHITPLAPIICIQQGGGHPEDLTQLSRSVSCFVRFRRSFAKFLGKIMGSNNPSEADRYDYYDFICQISRFLFTLFYFYFYFDFDFDLDLVFDFEFDFDFDFIDIARDIVSAPRIHLLFVSI</sequence>
<dbReference type="AlphaFoldDB" id="B4JJM1"/>
<keyword evidence="3" id="KW-1185">Reference proteome</keyword>
<feature type="region of interest" description="Disordered" evidence="1">
    <location>
        <begin position="43"/>
        <end position="66"/>
    </location>
</feature>
<evidence type="ECO:0000313" key="3">
    <source>
        <dbReference type="Proteomes" id="UP000001070"/>
    </source>
</evidence>
<dbReference type="EMBL" id="CH916370">
    <property type="protein sequence ID" value="EDV99773.1"/>
    <property type="molecule type" value="Genomic_DNA"/>
</dbReference>
<name>B4JJM1_DROGR</name>
<dbReference type="InParanoid" id="B4JJM1"/>
<accession>B4JJM1</accession>
<gene>
    <name evidence="2" type="primary">Dgri\GH12225</name>
    <name evidence="2" type="ORF">Dgri_GH12225</name>
</gene>
<dbReference type="HOGENOM" id="CLU_081946_0_0_1"/>
<dbReference type="OMA" id="EMPANAN"/>
<organism evidence="3">
    <name type="scientific">Drosophila grimshawi</name>
    <name type="common">Hawaiian fruit fly</name>
    <name type="synonym">Idiomyia grimshawi</name>
    <dbReference type="NCBI Taxonomy" id="7222"/>
    <lineage>
        <taxon>Eukaryota</taxon>
        <taxon>Metazoa</taxon>
        <taxon>Ecdysozoa</taxon>
        <taxon>Arthropoda</taxon>
        <taxon>Hexapoda</taxon>
        <taxon>Insecta</taxon>
        <taxon>Pterygota</taxon>
        <taxon>Neoptera</taxon>
        <taxon>Endopterygota</taxon>
        <taxon>Diptera</taxon>
        <taxon>Brachycera</taxon>
        <taxon>Muscomorpha</taxon>
        <taxon>Ephydroidea</taxon>
        <taxon>Drosophilidae</taxon>
        <taxon>Drosophila</taxon>
        <taxon>Hawaiian Drosophila</taxon>
    </lineage>
</organism>
<dbReference type="OrthoDB" id="191686at2759"/>